<dbReference type="InterPro" id="IPR003838">
    <property type="entry name" value="ABC3_permease_C"/>
</dbReference>
<dbReference type="RefSeq" id="WP_130421711.1">
    <property type="nucleotide sequence ID" value="NZ_SHKW01000001.1"/>
</dbReference>
<dbReference type="AlphaFoldDB" id="A0A4Q7YZ48"/>
<feature type="transmembrane region" description="Helical" evidence="7">
    <location>
        <begin position="747"/>
        <end position="771"/>
    </location>
</feature>
<feature type="transmembrane region" description="Helical" evidence="7">
    <location>
        <begin position="329"/>
        <end position="347"/>
    </location>
</feature>
<feature type="domain" description="ABC3 transporter permease C-terminal" evidence="8">
    <location>
        <begin position="280"/>
        <end position="396"/>
    </location>
</feature>
<reference evidence="10 11" key="1">
    <citation type="submission" date="2019-02" db="EMBL/GenBank/DDBJ databases">
        <title>Genomic Encyclopedia of Archaeal and Bacterial Type Strains, Phase II (KMG-II): from individual species to whole genera.</title>
        <authorList>
            <person name="Goeker M."/>
        </authorList>
    </citation>
    <scope>NUCLEOTIDE SEQUENCE [LARGE SCALE GENOMIC DNA]</scope>
    <source>
        <strain evidence="10 11">DSM 18101</strain>
    </source>
</reference>
<dbReference type="OrthoDB" id="127329at2"/>
<comment type="similarity">
    <text evidence="6">Belongs to the ABC-4 integral membrane protein family.</text>
</comment>
<feature type="domain" description="MacB-like periplasmic core" evidence="9">
    <location>
        <begin position="446"/>
        <end position="645"/>
    </location>
</feature>
<dbReference type="GO" id="GO:0005886">
    <property type="term" value="C:plasma membrane"/>
    <property type="evidence" value="ECO:0007669"/>
    <property type="project" value="UniProtKB-SubCell"/>
</dbReference>
<feature type="transmembrane region" description="Helical" evidence="7">
    <location>
        <begin position="691"/>
        <end position="715"/>
    </location>
</feature>
<dbReference type="InterPro" id="IPR025857">
    <property type="entry name" value="MacB_PCD"/>
</dbReference>
<keyword evidence="11" id="KW-1185">Reference proteome</keyword>
<evidence type="ECO:0000259" key="9">
    <source>
        <dbReference type="Pfam" id="PF12704"/>
    </source>
</evidence>
<dbReference type="InterPro" id="IPR050250">
    <property type="entry name" value="Macrolide_Exporter_MacB"/>
</dbReference>
<dbReference type="Pfam" id="PF02687">
    <property type="entry name" value="FtsX"/>
    <property type="match status" value="2"/>
</dbReference>
<evidence type="ECO:0000313" key="11">
    <source>
        <dbReference type="Proteomes" id="UP000292958"/>
    </source>
</evidence>
<evidence type="ECO:0000256" key="2">
    <source>
        <dbReference type="ARBA" id="ARBA00022475"/>
    </source>
</evidence>
<evidence type="ECO:0000259" key="8">
    <source>
        <dbReference type="Pfam" id="PF02687"/>
    </source>
</evidence>
<name>A0A4Q7YZ48_9BACT</name>
<feature type="domain" description="ABC3 transporter permease C-terminal" evidence="8">
    <location>
        <begin position="694"/>
        <end position="809"/>
    </location>
</feature>
<evidence type="ECO:0000256" key="6">
    <source>
        <dbReference type="ARBA" id="ARBA00038076"/>
    </source>
</evidence>
<dbReference type="PANTHER" id="PTHR30572">
    <property type="entry name" value="MEMBRANE COMPONENT OF TRANSPORTER-RELATED"/>
    <property type="match status" value="1"/>
</dbReference>
<feature type="transmembrane region" description="Helical" evidence="7">
    <location>
        <begin position="21"/>
        <end position="47"/>
    </location>
</feature>
<feature type="transmembrane region" description="Helical" evidence="7">
    <location>
        <begin position="422"/>
        <end position="445"/>
    </location>
</feature>
<sequence>MTTMMQNMQFALRQLRRSPGFTLVAVVIMALGIGANTAIFSVVHAVLLEPLPFGDIDPLVQVWHTPPQASFPGMKKFSVSPANFLDWQKQSAAFEKMALYSGTRFDVTGAGKPEAVTASSVSPEFFPVLGAKPLHGRTFLSGESGGGHDRVVVLSYKFWQTHYGADAGAVGRTIRLDGEPYTIVGVMGPAMTKPEFAQMWVPLALTPAEKAVRSEHNFRVLGKMKPGVTLKQAQSEMDTISQRLERAYPGDDKGWGALVVPLREETVGDIRPALLMMLGAVAFVLLIACANVANLVLARTFARRKEIAIRTAMGATRPRIVQQLLSETVLLALFGGVVGLVVAHFGIELLLKYFADNLPRMGEIGLSLPVLAFTLAVSVVTGILSGLIPALRMSKGDINEALKQGLGRTDADGGGRGMRSALVVMEVALSLVLLVGAGLMIRSLWKLQTIDPGFDEHHVLTMSVKVGKKQFTSADQEAQFFDQVQQRVRALPGVEHAGAVDDLPLVGGSNQPVAIEGHAAASLSEQPEVSVRVATAGYFKTMRIPLLEGRDISADDTANSAPVVVISQSMAKQFWPDGSPVGHHLKLSFYPDKDREIVGVVGDVKQDGLDSSVGIATLYWPLAQTSGAPAGPWMPRSLSLVVRTAGEPRTLATAVTAAIQEINKDVPVDNVLTMEEFVGETLTQRSFNMQLLAIFGLLALVLCTGGIYSVLAYSVRRGMKEIGLRIAFGATKADVLRVVVARGMKPTVIGIAIGLIAAIALGRVATSMIYGVSSRDLATFTSTSVTILLMLVALGASIFPALRATRVDPLVVLRDE</sequence>
<protein>
    <submittedName>
        <fullName evidence="10">Putative permease</fullName>
    </submittedName>
</protein>
<dbReference type="NCBIfam" id="TIGR03434">
    <property type="entry name" value="ADOP"/>
    <property type="match status" value="1"/>
</dbReference>
<keyword evidence="5 7" id="KW-0472">Membrane</keyword>
<dbReference type="GO" id="GO:0022857">
    <property type="term" value="F:transmembrane transporter activity"/>
    <property type="evidence" value="ECO:0007669"/>
    <property type="project" value="TreeGrafter"/>
</dbReference>
<evidence type="ECO:0000256" key="3">
    <source>
        <dbReference type="ARBA" id="ARBA00022692"/>
    </source>
</evidence>
<comment type="caution">
    <text evidence="10">The sequence shown here is derived from an EMBL/GenBank/DDBJ whole genome shotgun (WGS) entry which is preliminary data.</text>
</comment>
<dbReference type="PANTHER" id="PTHR30572:SF4">
    <property type="entry name" value="ABC TRANSPORTER PERMEASE YTRF"/>
    <property type="match status" value="1"/>
</dbReference>
<evidence type="ECO:0000256" key="4">
    <source>
        <dbReference type="ARBA" id="ARBA00022989"/>
    </source>
</evidence>
<dbReference type="Pfam" id="PF12704">
    <property type="entry name" value="MacB_PCD"/>
    <property type="match status" value="2"/>
</dbReference>
<organism evidence="10 11">
    <name type="scientific">Edaphobacter modestus</name>
    <dbReference type="NCBI Taxonomy" id="388466"/>
    <lineage>
        <taxon>Bacteria</taxon>
        <taxon>Pseudomonadati</taxon>
        <taxon>Acidobacteriota</taxon>
        <taxon>Terriglobia</taxon>
        <taxon>Terriglobales</taxon>
        <taxon>Acidobacteriaceae</taxon>
        <taxon>Edaphobacter</taxon>
    </lineage>
</organism>
<feature type="transmembrane region" description="Helical" evidence="7">
    <location>
        <begin position="273"/>
        <end position="297"/>
    </location>
</feature>
<dbReference type="InterPro" id="IPR017800">
    <property type="entry name" value="ADOP"/>
</dbReference>
<feature type="transmembrane region" description="Helical" evidence="7">
    <location>
        <begin position="367"/>
        <end position="388"/>
    </location>
</feature>
<keyword evidence="3 7" id="KW-0812">Transmembrane</keyword>
<dbReference type="Proteomes" id="UP000292958">
    <property type="component" value="Unassembled WGS sequence"/>
</dbReference>
<feature type="domain" description="MacB-like periplasmic core" evidence="9">
    <location>
        <begin position="22"/>
        <end position="239"/>
    </location>
</feature>
<dbReference type="EMBL" id="SHKW01000001">
    <property type="protein sequence ID" value="RZU43272.1"/>
    <property type="molecule type" value="Genomic_DNA"/>
</dbReference>
<evidence type="ECO:0000256" key="1">
    <source>
        <dbReference type="ARBA" id="ARBA00004651"/>
    </source>
</evidence>
<feature type="transmembrane region" description="Helical" evidence="7">
    <location>
        <begin position="777"/>
        <end position="799"/>
    </location>
</feature>
<gene>
    <name evidence="10" type="ORF">BDD14_4926</name>
</gene>
<accession>A0A4Q7YZ48</accession>
<proteinExistence type="inferred from homology"/>
<evidence type="ECO:0000313" key="10">
    <source>
        <dbReference type="EMBL" id="RZU43272.1"/>
    </source>
</evidence>
<comment type="subcellular location">
    <subcellularLocation>
        <location evidence="1">Cell membrane</location>
        <topology evidence="1">Multi-pass membrane protein</topology>
    </subcellularLocation>
</comment>
<keyword evidence="4 7" id="KW-1133">Transmembrane helix</keyword>
<evidence type="ECO:0000256" key="7">
    <source>
        <dbReference type="SAM" id="Phobius"/>
    </source>
</evidence>
<keyword evidence="2" id="KW-1003">Cell membrane</keyword>
<evidence type="ECO:0000256" key="5">
    <source>
        <dbReference type="ARBA" id="ARBA00023136"/>
    </source>
</evidence>